<sequence length="847" mass="96001">MNFSTLCDFLDSVRSAKGVPEKSKLTKTFVKSLRDQQQDLFSVLRLVVPKLDRERPSYRLKESKIAKLIIKMLDLPNGGDKTVLQKGIAGTTVDFVDVIHSVLQKYIVNKEIGLSIRAINDFLDQIANRSSDSGLDDLVLQFLLKLSPRNIKWLILIILKDLKLGFGDNSILNCFHPDGADFFATNSNLRNFCDLIRDPQVRLNELEINVFQAFRPMLSKRCDAANFKKCFPESKTFIIENKFDGERFQLHMADGQFRYFSRNGFDYTDTYGASFTAGIFTPKLRPVLGPETKRVILDGEMMLWNRETRSFGSKGMNLDVKKLGEGGKYQPCFCVFDILLHNDRVLTNQPLFKRLKCLKSVVKNPVEGTIVVSQYSEASSLGDIVDALNSSVDNNEEGIVVKDTKSVYKCSDRNSGWFKVKMEYFDDVVHDLDVILMGGCYSSGKLNSFFVGVSSGANTYLSFGRISSGLSDEQLDLLAEKFQSKGVDFKSFSTESEGKLQFGRDRPDLYIEPHNSCILQIRATELIRTTNDTVKCPYTLRFPRVLKIRDDKPVDECFSINELLELAGQNKPVIKLNKRHIELSEISAKARPAKKIKLEVIKSDLLTESGDFLTGKRFYVDSGTQKWGLDDIYHAIKKAGGEVSYRVEPNVDVILVSKVGKKVAELMKQPNHFDIVHVDWLHRVMEYRELVDYKPGEMFYKGANFRRDVGSDSDRFGDSFREEATKESLKCAVRVMQEAGDFLNTNGAVFCGDKPSFGDYVAYFDCFEEINNPRSKRIYYSLPDEAEFEFYSGTVVKEITAQVNLIIIAENNEDRVSIVSDFLANEGLGTVDIVSKDFLYSRISSQN</sequence>
<evidence type="ECO:0000256" key="9">
    <source>
        <dbReference type="ARBA" id="ARBA00022741"/>
    </source>
</evidence>
<organism evidence="22 23">
    <name type="scientific">Tribolium castaneum</name>
    <name type="common">Red flour beetle</name>
    <dbReference type="NCBI Taxonomy" id="7070"/>
    <lineage>
        <taxon>Eukaryota</taxon>
        <taxon>Metazoa</taxon>
        <taxon>Ecdysozoa</taxon>
        <taxon>Arthropoda</taxon>
        <taxon>Hexapoda</taxon>
        <taxon>Insecta</taxon>
        <taxon>Pterygota</taxon>
        <taxon>Neoptera</taxon>
        <taxon>Endopterygota</taxon>
        <taxon>Coleoptera</taxon>
        <taxon>Polyphaga</taxon>
        <taxon>Cucujiformia</taxon>
        <taxon>Tenebrionidae</taxon>
        <taxon>Tenebrionidae incertae sedis</taxon>
        <taxon>Tribolium</taxon>
    </lineage>
</organism>
<evidence type="ECO:0000256" key="5">
    <source>
        <dbReference type="ARBA" id="ARBA00022073"/>
    </source>
</evidence>
<dbReference type="PhylomeDB" id="D6X053"/>
<dbReference type="OMA" id="IMLQHRT"/>
<evidence type="ECO:0000259" key="21">
    <source>
        <dbReference type="PROSITE" id="PS50172"/>
    </source>
</evidence>
<feature type="domain" description="BRCT" evidence="21">
    <location>
        <begin position="608"/>
        <end position="698"/>
    </location>
</feature>
<dbReference type="InterPro" id="IPR001357">
    <property type="entry name" value="BRCT_dom"/>
</dbReference>
<evidence type="ECO:0000256" key="11">
    <source>
        <dbReference type="ARBA" id="ARBA00022840"/>
    </source>
</evidence>
<dbReference type="eggNOG" id="KOG0966">
    <property type="taxonomic scope" value="Eukaryota"/>
</dbReference>
<dbReference type="CDD" id="cd07903">
    <property type="entry name" value="Adenylation_DNA_ligase_IV"/>
    <property type="match status" value="1"/>
</dbReference>
<dbReference type="Pfam" id="PF04679">
    <property type="entry name" value="DNA_ligase_A_C"/>
    <property type="match status" value="1"/>
</dbReference>
<reference evidence="22 23" key="2">
    <citation type="journal article" date="2010" name="Nucleic Acids Res.">
        <title>BeetleBase in 2010: revisions to provide comprehensive genomic information for Tribolium castaneum.</title>
        <authorList>
            <person name="Kim H.S."/>
            <person name="Murphy T."/>
            <person name="Xia J."/>
            <person name="Caragea D."/>
            <person name="Park Y."/>
            <person name="Beeman R.W."/>
            <person name="Lorenzen M.D."/>
            <person name="Butcher S."/>
            <person name="Manak J.R."/>
            <person name="Brown S.J."/>
        </authorList>
    </citation>
    <scope>GENOME REANNOTATION</scope>
    <source>
        <strain evidence="22 23">Georgia GA2</strain>
    </source>
</reference>
<comment type="cofactor">
    <cofactor evidence="1">
        <name>Mg(2+)</name>
        <dbReference type="ChEBI" id="CHEBI:18420"/>
    </cofactor>
</comment>
<dbReference type="Gene3D" id="3.30.470.30">
    <property type="entry name" value="DNA ligase/mRNA capping enzyme"/>
    <property type="match status" value="1"/>
</dbReference>
<comment type="similarity">
    <text evidence="3 19">Belongs to the ATP-dependent DNA ligase family.</text>
</comment>
<keyword evidence="23" id="KW-1185">Reference proteome</keyword>
<protein>
    <recommendedName>
        <fullName evidence="5">DNA ligase 4</fullName>
        <ecNumber evidence="4">6.5.1.1</ecNumber>
    </recommendedName>
    <alternativeName>
        <fullName evidence="17">DNA ligase IV</fullName>
    </alternativeName>
    <alternativeName>
        <fullName evidence="16">Polydeoxyribonucleotide synthase [ATP] 4</fullName>
    </alternativeName>
</protein>
<keyword evidence="12" id="KW-0460">Magnesium</keyword>
<dbReference type="GO" id="GO:0071897">
    <property type="term" value="P:DNA biosynthetic process"/>
    <property type="evidence" value="ECO:0007669"/>
    <property type="project" value="InterPro"/>
</dbReference>
<dbReference type="SUPFAM" id="SSF56091">
    <property type="entry name" value="DNA ligase/mRNA capping enzyme, catalytic domain"/>
    <property type="match status" value="1"/>
</dbReference>
<evidence type="ECO:0000256" key="16">
    <source>
        <dbReference type="ARBA" id="ARBA00030676"/>
    </source>
</evidence>
<comment type="catalytic activity">
    <reaction evidence="18">
        <text>ATP + (deoxyribonucleotide)n-3'-hydroxyl + 5'-phospho-(deoxyribonucleotide)m = (deoxyribonucleotide)n+m + AMP + diphosphate.</text>
        <dbReference type="EC" id="6.5.1.1"/>
    </reaction>
</comment>
<keyword evidence="7" id="KW-0479">Metal-binding</keyword>
<dbReference type="PROSITE" id="PS00333">
    <property type="entry name" value="DNA_LIGASE_A2"/>
    <property type="match status" value="1"/>
</dbReference>
<dbReference type="SMART" id="SM00292">
    <property type="entry name" value="BRCT"/>
    <property type="match status" value="1"/>
</dbReference>
<dbReference type="Proteomes" id="UP000007266">
    <property type="component" value="Linkage group 9"/>
</dbReference>
<proteinExistence type="inferred from homology"/>
<evidence type="ECO:0000256" key="10">
    <source>
        <dbReference type="ARBA" id="ARBA00022763"/>
    </source>
</evidence>
<dbReference type="InterPro" id="IPR012309">
    <property type="entry name" value="DNA_ligase_ATP-dep_C"/>
</dbReference>
<dbReference type="GO" id="GO:0003677">
    <property type="term" value="F:DNA binding"/>
    <property type="evidence" value="ECO:0000318"/>
    <property type="project" value="GO_Central"/>
</dbReference>
<dbReference type="STRING" id="7070.D6X053"/>
<keyword evidence="6 22" id="KW-0436">Ligase</keyword>
<dbReference type="GO" id="GO:0046872">
    <property type="term" value="F:metal ion binding"/>
    <property type="evidence" value="ECO:0007669"/>
    <property type="project" value="UniProtKB-KW"/>
</dbReference>
<dbReference type="Gene3D" id="1.10.3260.10">
    <property type="entry name" value="DNA ligase, ATP-dependent, N-terminal domain"/>
    <property type="match status" value="1"/>
</dbReference>
<name>D6X053_TRICA</name>
<dbReference type="Pfam" id="PF00533">
    <property type="entry name" value="BRCT"/>
    <property type="match status" value="1"/>
</dbReference>
<dbReference type="GO" id="GO:0006303">
    <property type="term" value="P:double-strand break repair via nonhomologous end joining"/>
    <property type="evidence" value="ECO:0000318"/>
    <property type="project" value="GO_Central"/>
</dbReference>
<dbReference type="GO" id="GO:0006297">
    <property type="term" value="P:nucleotide-excision repair, DNA gap filling"/>
    <property type="evidence" value="ECO:0000318"/>
    <property type="project" value="GO_Central"/>
</dbReference>
<dbReference type="Pfam" id="PF01068">
    <property type="entry name" value="DNA_ligase_A_M"/>
    <property type="match status" value="1"/>
</dbReference>
<comment type="subcellular location">
    <subcellularLocation>
        <location evidence="2">Nucleus</location>
    </subcellularLocation>
</comment>
<evidence type="ECO:0000256" key="12">
    <source>
        <dbReference type="ARBA" id="ARBA00022842"/>
    </source>
</evidence>
<dbReference type="InterPro" id="IPR016059">
    <property type="entry name" value="DNA_ligase_ATP-dep_CS"/>
</dbReference>
<evidence type="ECO:0000256" key="8">
    <source>
        <dbReference type="ARBA" id="ARBA00022737"/>
    </source>
</evidence>
<dbReference type="Gene3D" id="2.40.50.140">
    <property type="entry name" value="Nucleic acid-binding proteins"/>
    <property type="match status" value="1"/>
</dbReference>
<dbReference type="InterPro" id="IPR000977">
    <property type="entry name" value="DNA_ligase_ATP-dep"/>
</dbReference>
<dbReference type="InterPro" id="IPR029710">
    <property type="entry name" value="LIG4"/>
</dbReference>
<evidence type="ECO:0000313" key="23">
    <source>
        <dbReference type="Proteomes" id="UP000007266"/>
    </source>
</evidence>
<evidence type="ECO:0000256" key="2">
    <source>
        <dbReference type="ARBA" id="ARBA00004123"/>
    </source>
</evidence>
<dbReference type="InterPro" id="IPR012340">
    <property type="entry name" value="NA-bd_OB-fold"/>
</dbReference>
<evidence type="ECO:0000256" key="4">
    <source>
        <dbReference type="ARBA" id="ARBA00012727"/>
    </source>
</evidence>
<evidence type="ECO:0000256" key="14">
    <source>
        <dbReference type="ARBA" id="ARBA00023204"/>
    </source>
</evidence>
<dbReference type="NCBIfam" id="TIGR00574">
    <property type="entry name" value="dnl1"/>
    <property type="match status" value="1"/>
</dbReference>
<evidence type="ECO:0000256" key="6">
    <source>
        <dbReference type="ARBA" id="ARBA00022598"/>
    </source>
</evidence>
<keyword evidence="15" id="KW-0539">Nucleus</keyword>
<evidence type="ECO:0000256" key="3">
    <source>
        <dbReference type="ARBA" id="ARBA00007572"/>
    </source>
</evidence>
<dbReference type="PROSITE" id="PS50160">
    <property type="entry name" value="DNA_LIGASE_A3"/>
    <property type="match status" value="1"/>
</dbReference>
<dbReference type="Pfam" id="PF04675">
    <property type="entry name" value="DNA_ligase_A_N"/>
    <property type="match status" value="1"/>
</dbReference>
<dbReference type="HOGENOM" id="CLU_004844_2_0_1"/>
<feature type="domain" description="ATP-dependent DNA ligase family profile" evidence="20">
    <location>
        <begin position="324"/>
        <end position="445"/>
    </location>
</feature>
<dbReference type="EMBL" id="KQ971371">
    <property type="protein sequence ID" value="EFA10723.1"/>
    <property type="molecule type" value="Genomic_DNA"/>
</dbReference>
<evidence type="ECO:0000256" key="18">
    <source>
        <dbReference type="ARBA" id="ARBA00034003"/>
    </source>
</evidence>
<evidence type="ECO:0000259" key="20">
    <source>
        <dbReference type="PROSITE" id="PS50160"/>
    </source>
</evidence>
<accession>D6X053</accession>
<evidence type="ECO:0000313" key="22">
    <source>
        <dbReference type="EMBL" id="EFA10723.1"/>
    </source>
</evidence>
<dbReference type="CDD" id="cd07968">
    <property type="entry name" value="OBF_DNA_ligase_IV"/>
    <property type="match status" value="1"/>
</dbReference>
<dbReference type="PROSITE" id="PS50172">
    <property type="entry name" value="BRCT"/>
    <property type="match status" value="2"/>
</dbReference>
<feature type="domain" description="BRCT" evidence="21">
    <location>
        <begin position="791"/>
        <end position="847"/>
    </location>
</feature>
<dbReference type="GO" id="GO:0003910">
    <property type="term" value="F:DNA ligase (ATP) activity"/>
    <property type="evidence" value="ECO:0000318"/>
    <property type="project" value="GO_Central"/>
</dbReference>
<dbReference type="Gene3D" id="3.40.50.10190">
    <property type="entry name" value="BRCT domain"/>
    <property type="match status" value="1"/>
</dbReference>
<dbReference type="PANTHER" id="PTHR45997:SF1">
    <property type="entry name" value="DNA LIGASE 4"/>
    <property type="match status" value="1"/>
</dbReference>
<evidence type="ECO:0000256" key="1">
    <source>
        <dbReference type="ARBA" id="ARBA00001946"/>
    </source>
</evidence>
<keyword evidence="9" id="KW-0547">Nucleotide-binding</keyword>
<dbReference type="GO" id="GO:0005524">
    <property type="term" value="F:ATP binding"/>
    <property type="evidence" value="ECO:0000318"/>
    <property type="project" value="GO_Central"/>
</dbReference>
<dbReference type="PANTHER" id="PTHR45997">
    <property type="entry name" value="DNA LIGASE 4"/>
    <property type="match status" value="1"/>
</dbReference>
<evidence type="ECO:0000256" key="7">
    <source>
        <dbReference type="ARBA" id="ARBA00022723"/>
    </source>
</evidence>
<dbReference type="InterPro" id="IPR012308">
    <property type="entry name" value="DNA_ligase_ATP-dep_N"/>
</dbReference>
<gene>
    <name evidence="22" type="primary">AUGUSTUS-3.0.2_12219</name>
    <name evidence="22" type="ORF">TcasGA2_TC012219</name>
</gene>
<keyword evidence="10" id="KW-0227">DNA damage</keyword>
<dbReference type="FunCoup" id="D6X053">
    <property type="interactions" value="753"/>
</dbReference>
<reference evidence="22 23" key="1">
    <citation type="journal article" date="2008" name="Nature">
        <title>The genome of the model beetle and pest Tribolium castaneum.</title>
        <authorList>
            <consortium name="Tribolium Genome Sequencing Consortium"/>
            <person name="Richards S."/>
            <person name="Gibbs R.A."/>
            <person name="Weinstock G.M."/>
            <person name="Brown S.J."/>
            <person name="Denell R."/>
            <person name="Beeman R.W."/>
            <person name="Gibbs R."/>
            <person name="Beeman R.W."/>
            <person name="Brown S.J."/>
            <person name="Bucher G."/>
            <person name="Friedrich M."/>
            <person name="Grimmelikhuijzen C.J."/>
            <person name="Klingler M."/>
            <person name="Lorenzen M."/>
            <person name="Richards S."/>
            <person name="Roth S."/>
            <person name="Schroder R."/>
            <person name="Tautz D."/>
            <person name="Zdobnov E.M."/>
            <person name="Muzny D."/>
            <person name="Gibbs R.A."/>
            <person name="Weinstock G.M."/>
            <person name="Attaway T."/>
            <person name="Bell S."/>
            <person name="Buhay C.J."/>
            <person name="Chandrabose M.N."/>
            <person name="Chavez D."/>
            <person name="Clerk-Blankenburg K.P."/>
            <person name="Cree A."/>
            <person name="Dao M."/>
            <person name="Davis C."/>
            <person name="Chacko J."/>
            <person name="Dinh H."/>
            <person name="Dugan-Rocha S."/>
            <person name="Fowler G."/>
            <person name="Garner T.T."/>
            <person name="Garnes J."/>
            <person name="Gnirke A."/>
            <person name="Hawes A."/>
            <person name="Hernandez J."/>
            <person name="Hines S."/>
            <person name="Holder M."/>
            <person name="Hume J."/>
            <person name="Jhangiani S.N."/>
            <person name="Joshi V."/>
            <person name="Khan Z.M."/>
            <person name="Jackson L."/>
            <person name="Kovar C."/>
            <person name="Kowis A."/>
            <person name="Lee S."/>
            <person name="Lewis L.R."/>
            <person name="Margolis J."/>
            <person name="Morgan M."/>
            <person name="Nazareth L.V."/>
            <person name="Nguyen N."/>
            <person name="Okwuonu G."/>
            <person name="Parker D."/>
            <person name="Richards S."/>
            <person name="Ruiz S.J."/>
            <person name="Santibanez J."/>
            <person name="Savard J."/>
            <person name="Scherer S.E."/>
            <person name="Schneider B."/>
            <person name="Sodergren E."/>
            <person name="Tautz D."/>
            <person name="Vattahil S."/>
            <person name="Villasana D."/>
            <person name="White C.S."/>
            <person name="Wright R."/>
            <person name="Park Y."/>
            <person name="Beeman R.W."/>
            <person name="Lord J."/>
            <person name="Oppert B."/>
            <person name="Lorenzen M."/>
            <person name="Brown S."/>
            <person name="Wang L."/>
            <person name="Savard J."/>
            <person name="Tautz D."/>
            <person name="Richards S."/>
            <person name="Weinstock G."/>
            <person name="Gibbs R.A."/>
            <person name="Liu Y."/>
            <person name="Worley K."/>
            <person name="Weinstock G."/>
            <person name="Elsik C.G."/>
            <person name="Reese J.T."/>
            <person name="Elhaik E."/>
            <person name="Landan G."/>
            <person name="Graur D."/>
            <person name="Arensburger P."/>
            <person name="Atkinson P."/>
            <person name="Beeman R.W."/>
            <person name="Beidler J."/>
            <person name="Brown S.J."/>
            <person name="Demuth J.P."/>
            <person name="Drury D.W."/>
            <person name="Du Y.Z."/>
            <person name="Fujiwara H."/>
            <person name="Lorenzen M."/>
            <person name="Maselli V."/>
            <person name="Osanai M."/>
            <person name="Park Y."/>
            <person name="Robertson H.M."/>
            <person name="Tu Z."/>
            <person name="Wang J.J."/>
            <person name="Wang S."/>
            <person name="Richards S."/>
            <person name="Song H."/>
            <person name="Zhang L."/>
            <person name="Sodergren E."/>
            <person name="Werner D."/>
            <person name="Stanke M."/>
            <person name="Morgenstern B."/>
            <person name="Solovyev V."/>
            <person name="Kosarev P."/>
            <person name="Brown G."/>
            <person name="Chen H.C."/>
            <person name="Ermolaeva O."/>
            <person name="Hlavina W."/>
            <person name="Kapustin Y."/>
            <person name="Kiryutin B."/>
            <person name="Kitts P."/>
            <person name="Maglott D."/>
            <person name="Pruitt K."/>
            <person name="Sapojnikov V."/>
            <person name="Souvorov A."/>
            <person name="Mackey A.J."/>
            <person name="Waterhouse R.M."/>
            <person name="Wyder S."/>
            <person name="Zdobnov E.M."/>
            <person name="Zdobnov E.M."/>
            <person name="Wyder S."/>
            <person name="Kriventseva E.V."/>
            <person name="Kadowaki T."/>
            <person name="Bork P."/>
            <person name="Aranda M."/>
            <person name="Bao R."/>
            <person name="Beermann A."/>
            <person name="Berns N."/>
            <person name="Bolognesi R."/>
            <person name="Bonneton F."/>
            <person name="Bopp D."/>
            <person name="Brown S.J."/>
            <person name="Bucher G."/>
            <person name="Butts T."/>
            <person name="Chaumot A."/>
            <person name="Denell R.E."/>
            <person name="Ferrier D.E."/>
            <person name="Friedrich M."/>
            <person name="Gordon C.M."/>
            <person name="Jindra M."/>
            <person name="Klingler M."/>
            <person name="Lan Q."/>
            <person name="Lattorff H.M."/>
            <person name="Laudet V."/>
            <person name="von Levetsow C."/>
            <person name="Liu Z."/>
            <person name="Lutz R."/>
            <person name="Lynch J.A."/>
            <person name="da Fonseca R.N."/>
            <person name="Posnien N."/>
            <person name="Reuter R."/>
            <person name="Roth S."/>
            <person name="Savard J."/>
            <person name="Schinko J.B."/>
            <person name="Schmitt C."/>
            <person name="Schoppmeier M."/>
            <person name="Schroder R."/>
            <person name="Shippy T.D."/>
            <person name="Simonnet F."/>
            <person name="Marques-Souza H."/>
            <person name="Tautz D."/>
            <person name="Tomoyasu Y."/>
            <person name="Trauner J."/>
            <person name="Van der Zee M."/>
            <person name="Vervoort M."/>
            <person name="Wittkopp N."/>
            <person name="Wimmer E.A."/>
            <person name="Yang X."/>
            <person name="Jones A.K."/>
            <person name="Sattelle D.B."/>
            <person name="Ebert P.R."/>
            <person name="Nelson D."/>
            <person name="Scott J.G."/>
            <person name="Beeman R.W."/>
            <person name="Muthukrishnan S."/>
            <person name="Kramer K.J."/>
            <person name="Arakane Y."/>
            <person name="Beeman R.W."/>
            <person name="Zhu Q."/>
            <person name="Hogenkamp D."/>
            <person name="Dixit R."/>
            <person name="Oppert B."/>
            <person name="Jiang H."/>
            <person name="Zou Z."/>
            <person name="Marshall J."/>
            <person name="Elpidina E."/>
            <person name="Vinokurov K."/>
            <person name="Oppert C."/>
            <person name="Zou Z."/>
            <person name="Evans J."/>
            <person name="Lu Z."/>
            <person name="Zhao P."/>
            <person name="Sumathipala N."/>
            <person name="Altincicek B."/>
            <person name="Vilcinskas A."/>
            <person name="Williams M."/>
            <person name="Hultmark D."/>
            <person name="Hetru C."/>
            <person name="Jiang H."/>
            <person name="Grimmelikhuijzen C.J."/>
            <person name="Hauser F."/>
            <person name="Cazzamali G."/>
            <person name="Williamson M."/>
            <person name="Park Y."/>
            <person name="Li B."/>
            <person name="Tanaka Y."/>
            <person name="Predel R."/>
            <person name="Neupert S."/>
            <person name="Schachtner J."/>
            <person name="Verleyen P."/>
            <person name="Raible F."/>
            <person name="Bork P."/>
            <person name="Friedrich M."/>
            <person name="Walden K.K."/>
            <person name="Robertson H.M."/>
            <person name="Angeli S."/>
            <person name="Foret S."/>
            <person name="Bucher G."/>
            <person name="Schuetz S."/>
            <person name="Maleszka R."/>
            <person name="Wimmer E.A."/>
            <person name="Beeman R.W."/>
            <person name="Lorenzen M."/>
            <person name="Tomoyasu Y."/>
            <person name="Miller S.C."/>
            <person name="Grossmann D."/>
            <person name="Bucher G."/>
        </authorList>
    </citation>
    <scope>NUCLEOTIDE SEQUENCE [LARGE SCALE GENOMIC DNA]</scope>
    <source>
        <strain evidence="22 23">Georgia GA2</strain>
    </source>
</reference>
<keyword evidence="11" id="KW-0067">ATP-binding</keyword>
<keyword evidence="13" id="KW-0233">DNA recombination</keyword>
<dbReference type="InterPro" id="IPR012310">
    <property type="entry name" value="DNA_ligase_ATP-dep_cent"/>
</dbReference>
<dbReference type="SUPFAM" id="SSF52113">
    <property type="entry name" value="BRCT domain"/>
    <property type="match status" value="1"/>
</dbReference>
<dbReference type="GO" id="GO:0006310">
    <property type="term" value="P:DNA recombination"/>
    <property type="evidence" value="ECO:0007669"/>
    <property type="project" value="UniProtKB-KW"/>
</dbReference>
<dbReference type="EC" id="6.5.1.1" evidence="4"/>
<dbReference type="GO" id="GO:0005958">
    <property type="term" value="C:DNA-dependent protein kinase-DNA ligase 4 complex"/>
    <property type="evidence" value="ECO:0000318"/>
    <property type="project" value="GO_Central"/>
</dbReference>
<dbReference type="GO" id="GO:0032807">
    <property type="term" value="C:DNA ligase IV complex"/>
    <property type="evidence" value="ECO:0000318"/>
    <property type="project" value="GO_Central"/>
</dbReference>
<dbReference type="SUPFAM" id="SSF50249">
    <property type="entry name" value="Nucleic acid-binding proteins"/>
    <property type="match status" value="1"/>
</dbReference>
<dbReference type="OrthoDB" id="151490at2759"/>
<dbReference type="InterPro" id="IPR036599">
    <property type="entry name" value="DNA_ligase_N_sf"/>
</dbReference>
<dbReference type="KEGG" id="tca:657210"/>
<dbReference type="InterPro" id="IPR036420">
    <property type="entry name" value="BRCT_dom_sf"/>
</dbReference>
<keyword evidence="8" id="KW-0677">Repeat</keyword>
<keyword evidence="14" id="KW-0234">DNA repair</keyword>
<evidence type="ECO:0000256" key="13">
    <source>
        <dbReference type="ARBA" id="ARBA00023172"/>
    </source>
</evidence>
<dbReference type="InParanoid" id="D6X053"/>
<evidence type="ECO:0000256" key="15">
    <source>
        <dbReference type="ARBA" id="ARBA00023242"/>
    </source>
</evidence>
<evidence type="ECO:0000256" key="19">
    <source>
        <dbReference type="RuleBase" id="RU004196"/>
    </source>
</evidence>
<dbReference type="InterPro" id="IPR044125">
    <property type="entry name" value="Adenylation_DNA_ligase_IV"/>
</dbReference>
<dbReference type="AlphaFoldDB" id="D6X053"/>
<evidence type="ECO:0000256" key="17">
    <source>
        <dbReference type="ARBA" id="ARBA00031942"/>
    </source>
</evidence>